<dbReference type="EMBL" id="JACHJV010000001">
    <property type="protein sequence ID" value="MBB4925880.1"/>
    <property type="molecule type" value="Genomic_DNA"/>
</dbReference>
<evidence type="ECO:0000313" key="1">
    <source>
        <dbReference type="EMBL" id="MBB4925880.1"/>
    </source>
</evidence>
<name>A0A7W7R5W5_KITKI</name>
<proteinExistence type="predicted"/>
<evidence type="ECO:0000313" key="2">
    <source>
        <dbReference type="Proteomes" id="UP000540506"/>
    </source>
</evidence>
<dbReference type="Proteomes" id="UP000540506">
    <property type="component" value="Unassembled WGS sequence"/>
</dbReference>
<dbReference type="AlphaFoldDB" id="A0A7W7R5W5"/>
<protein>
    <submittedName>
        <fullName evidence="1">Uncharacterized protein</fullName>
    </submittedName>
</protein>
<accession>A0A7W7R5W5</accession>
<reference evidence="1 2" key="1">
    <citation type="submission" date="2020-08" db="EMBL/GenBank/DDBJ databases">
        <title>Sequencing the genomes of 1000 actinobacteria strains.</title>
        <authorList>
            <person name="Klenk H.-P."/>
        </authorList>
    </citation>
    <scope>NUCLEOTIDE SEQUENCE [LARGE SCALE GENOMIC DNA]</scope>
    <source>
        <strain evidence="1 2">DSM 41654</strain>
    </source>
</reference>
<dbReference type="RefSeq" id="WP_184938423.1">
    <property type="nucleotide sequence ID" value="NZ_JACHJV010000001.1"/>
</dbReference>
<sequence>MALVKLISDCREGPCPTLWRTEDGRYIVQGYKVLDAARLAQLGLPENETAVEVTTELLEGYFGAARG</sequence>
<organism evidence="1 2">
    <name type="scientific">Kitasatospora kifunensis</name>
    <name type="common">Streptomyces kifunensis</name>
    <dbReference type="NCBI Taxonomy" id="58351"/>
    <lineage>
        <taxon>Bacteria</taxon>
        <taxon>Bacillati</taxon>
        <taxon>Actinomycetota</taxon>
        <taxon>Actinomycetes</taxon>
        <taxon>Kitasatosporales</taxon>
        <taxon>Streptomycetaceae</taxon>
        <taxon>Kitasatospora</taxon>
    </lineage>
</organism>
<comment type="caution">
    <text evidence="1">The sequence shown here is derived from an EMBL/GenBank/DDBJ whole genome shotgun (WGS) entry which is preliminary data.</text>
</comment>
<gene>
    <name evidence="1" type="ORF">FHR34_004873</name>
</gene>
<keyword evidence="2" id="KW-1185">Reference proteome</keyword>